<protein>
    <submittedName>
        <fullName evidence="1">Uncharacterized protein</fullName>
    </submittedName>
</protein>
<reference evidence="1" key="1">
    <citation type="journal article" date="2020" name="Nature">
        <title>Giant virus diversity and host interactions through global metagenomics.</title>
        <authorList>
            <person name="Schulz F."/>
            <person name="Roux S."/>
            <person name="Paez-Espino D."/>
            <person name="Jungbluth S."/>
            <person name="Walsh D.A."/>
            <person name="Denef V.J."/>
            <person name="McMahon K.D."/>
            <person name="Konstantinidis K.T."/>
            <person name="Eloe-Fadrosh E.A."/>
            <person name="Kyrpides N.C."/>
            <person name="Woyke T."/>
        </authorList>
    </citation>
    <scope>NUCLEOTIDE SEQUENCE</scope>
    <source>
        <strain evidence="1">GVMAG-S-1021933-23</strain>
    </source>
</reference>
<proteinExistence type="predicted"/>
<dbReference type="AlphaFoldDB" id="A0A6C0AFK8"/>
<dbReference type="EMBL" id="MN740595">
    <property type="protein sequence ID" value="QHS78155.1"/>
    <property type="molecule type" value="Genomic_DNA"/>
</dbReference>
<name>A0A6C0AFK8_9ZZZZ</name>
<accession>A0A6C0AFK8</accession>
<organism evidence="1">
    <name type="scientific">viral metagenome</name>
    <dbReference type="NCBI Taxonomy" id="1070528"/>
    <lineage>
        <taxon>unclassified sequences</taxon>
        <taxon>metagenomes</taxon>
        <taxon>organismal metagenomes</taxon>
    </lineage>
</organism>
<sequence>MEEMDKNIYYIVSNNQNSHFSGIFTSYKKALKFCKCASYNFAVDNEDENSSKEELFDFYMEEKCIIKRVRLNSIDITKPVYIMQDGNYFIRPEIKNEFDPNKYLTNNFEKIKVFSKKNNQEYDKSFYIVKINPKC</sequence>
<evidence type="ECO:0000313" key="1">
    <source>
        <dbReference type="EMBL" id="QHS78155.1"/>
    </source>
</evidence>